<accession>A0A4U8VY02</accession>
<evidence type="ECO:0000256" key="4">
    <source>
        <dbReference type="PROSITE-ProRule" id="PRU00335"/>
    </source>
</evidence>
<evidence type="ECO:0000313" key="7">
    <source>
        <dbReference type="EMBL" id="VFA98451.1"/>
    </source>
</evidence>
<dbReference type="Pfam" id="PF17754">
    <property type="entry name" value="TetR_C_14"/>
    <property type="match status" value="1"/>
</dbReference>
<evidence type="ECO:0000259" key="6">
    <source>
        <dbReference type="PROSITE" id="PS50977"/>
    </source>
</evidence>
<feature type="domain" description="HTH tetR-type" evidence="6">
    <location>
        <begin position="48"/>
        <end position="108"/>
    </location>
</feature>
<dbReference type="Pfam" id="PF00440">
    <property type="entry name" value="TetR_N"/>
    <property type="match status" value="1"/>
</dbReference>
<dbReference type="PRINTS" id="PR00455">
    <property type="entry name" value="HTHTETR"/>
</dbReference>
<evidence type="ECO:0000313" key="8">
    <source>
        <dbReference type="Proteomes" id="UP000290439"/>
    </source>
</evidence>
<dbReference type="Gene3D" id="1.10.357.10">
    <property type="entry name" value="Tetracycline Repressor, domain 2"/>
    <property type="match status" value="1"/>
</dbReference>
<reference evidence="7 8" key="1">
    <citation type="submission" date="2019-02" db="EMBL/GenBank/DDBJ databases">
        <authorList>
            <consortium name="Pathogen Informatics"/>
        </authorList>
    </citation>
    <scope>NUCLEOTIDE SEQUENCE [LARGE SCALE GENOMIC DNA]</scope>
    <source>
        <strain evidence="7 8">3012STDY6756504</strain>
    </source>
</reference>
<name>A0A4U8VY02_9NOCA</name>
<dbReference type="PANTHER" id="PTHR30055">
    <property type="entry name" value="HTH-TYPE TRANSCRIPTIONAL REGULATOR RUTR"/>
    <property type="match status" value="1"/>
</dbReference>
<proteinExistence type="predicted"/>
<dbReference type="SUPFAM" id="SSF46689">
    <property type="entry name" value="Homeodomain-like"/>
    <property type="match status" value="1"/>
</dbReference>
<dbReference type="GO" id="GO:0000976">
    <property type="term" value="F:transcription cis-regulatory region binding"/>
    <property type="evidence" value="ECO:0007669"/>
    <property type="project" value="TreeGrafter"/>
</dbReference>
<sequence length="230" mass="24831">MGYTVRSSVGDQQSAAAGKQPSGPTAGRSTASPRAAKPTRGLRELKKARTAAAIQRHAMTLFETHGYDATPVEAVAAAAEVAPSTVYRYFPTKEDLVISDEYDNVLFTKLAQQPAEASAVEALRAAFHEVSAEMSEADIELGRRRTRLMLHEPGLRGATLTNLLAIERAIADLVAQRTGRDSDDPEIAWFSGAVVGIALGFMRRWVDNPDRDVVSVFDDALDRLATGLSF</sequence>
<dbReference type="InterPro" id="IPR041347">
    <property type="entry name" value="MftR_C"/>
</dbReference>
<evidence type="ECO:0000256" key="5">
    <source>
        <dbReference type="SAM" id="MobiDB-lite"/>
    </source>
</evidence>
<protein>
    <submittedName>
        <fullName evidence="7">Mycofactocin system transcriptional regulator</fullName>
    </submittedName>
</protein>
<dbReference type="EMBL" id="LR215973">
    <property type="protein sequence ID" value="VFA98451.1"/>
    <property type="molecule type" value="Genomic_DNA"/>
</dbReference>
<evidence type="ECO:0000256" key="2">
    <source>
        <dbReference type="ARBA" id="ARBA00023125"/>
    </source>
</evidence>
<dbReference type="PANTHER" id="PTHR30055:SF238">
    <property type="entry name" value="MYCOFACTOCIN BIOSYNTHESIS TRANSCRIPTIONAL REGULATOR MFTR-RELATED"/>
    <property type="match status" value="1"/>
</dbReference>
<keyword evidence="1" id="KW-0805">Transcription regulation</keyword>
<dbReference type="Proteomes" id="UP000290439">
    <property type="component" value="Chromosome"/>
</dbReference>
<keyword evidence="2 4" id="KW-0238">DNA-binding</keyword>
<gene>
    <name evidence="7" type="ORF">NCTC10797_02218</name>
</gene>
<dbReference type="Gene3D" id="1.10.10.60">
    <property type="entry name" value="Homeodomain-like"/>
    <property type="match status" value="1"/>
</dbReference>
<feature type="compositionally biased region" description="Polar residues" evidence="5">
    <location>
        <begin position="1"/>
        <end position="15"/>
    </location>
</feature>
<feature type="region of interest" description="Disordered" evidence="5">
    <location>
        <begin position="1"/>
        <end position="44"/>
    </location>
</feature>
<evidence type="ECO:0000256" key="1">
    <source>
        <dbReference type="ARBA" id="ARBA00023015"/>
    </source>
</evidence>
<dbReference type="InterPro" id="IPR001647">
    <property type="entry name" value="HTH_TetR"/>
</dbReference>
<evidence type="ECO:0000256" key="3">
    <source>
        <dbReference type="ARBA" id="ARBA00023163"/>
    </source>
</evidence>
<dbReference type="PROSITE" id="PS50977">
    <property type="entry name" value="HTH_TETR_2"/>
    <property type="match status" value="1"/>
</dbReference>
<keyword evidence="3" id="KW-0804">Transcription</keyword>
<dbReference type="InterPro" id="IPR050109">
    <property type="entry name" value="HTH-type_TetR-like_transc_reg"/>
</dbReference>
<dbReference type="GO" id="GO:0003700">
    <property type="term" value="F:DNA-binding transcription factor activity"/>
    <property type="evidence" value="ECO:0007669"/>
    <property type="project" value="TreeGrafter"/>
</dbReference>
<feature type="DNA-binding region" description="H-T-H motif" evidence="4">
    <location>
        <begin position="71"/>
        <end position="90"/>
    </location>
</feature>
<dbReference type="InterPro" id="IPR009057">
    <property type="entry name" value="Homeodomain-like_sf"/>
</dbReference>
<dbReference type="AlphaFoldDB" id="A0A4U8VY02"/>
<organism evidence="7 8">
    <name type="scientific">Nocardia cyriacigeorgica</name>
    <dbReference type="NCBI Taxonomy" id="135487"/>
    <lineage>
        <taxon>Bacteria</taxon>
        <taxon>Bacillati</taxon>
        <taxon>Actinomycetota</taxon>
        <taxon>Actinomycetes</taxon>
        <taxon>Mycobacteriales</taxon>
        <taxon>Nocardiaceae</taxon>
        <taxon>Nocardia</taxon>
    </lineage>
</organism>